<dbReference type="PANTHER" id="PTHR35174:SF3">
    <property type="entry name" value="BLL7171 PROTEIN"/>
    <property type="match status" value="1"/>
</dbReference>
<name>A0A931DER9_9ACTN</name>
<dbReference type="PANTHER" id="PTHR35174">
    <property type="entry name" value="BLL7171 PROTEIN-RELATED"/>
    <property type="match status" value="1"/>
</dbReference>
<dbReference type="SUPFAM" id="SSF54909">
    <property type="entry name" value="Dimeric alpha+beta barrel"/>
    <property type="match status" value="1"/>
</dbReference>
<dbReference type="Gene3D" id="3.30.70.1060">
    <property type="entry name" value="Dimeric alpha+beta barrel"/>
    <property type="match status" value="1"/>
</dbReference>
<dbReference type="InterPro" id="IPR005545">
    <property type="entry name" value="YCII"/>
</dbReference>
<evidence type="ECO:0000256" key="1">
    <source>
        <dbReference type="ARBA" id="ARBA00007689"/>
    </source>
</evidence>
<dbReference type="InterPro" id="IPR011008">
    <property type="entry name" value="Dimeric_a/b-barrel"/>
</dbReference>
<feature type="domain" description="YCII-related" evidence="2">
    <location>
        <begin position="1"/>
        <end position="119"/>
    </location>
</feature>
<dbReference type="EMBL" id="JADOUA010000001">
    <property type="protein sequence ID" value="MBG6089759.1"/>
    <property type="molecule type" value="Genomic_DNA"/>
</dbReference>
<proteinExistence type="inferred from homology"/>
<protein>
    <recommendedName>
        <fullName evidence="2">YCII-related domain-containing protein</fullName>
    </recommendedName>
</protein>
<organism evidence="3 4">
    <name type="scientific">Actinomadura viridis</name>
    <dbReference type="NCBI Taxonomy" id="58110"/>
    <lineage>
        <taxon>Bacteria</taxon>
        <taxon>Bacillati</taxon>
        <taxon>Actinomycetota</taxon>
        <taxon>Actinomycetes</taxon>
        <taxon>Streptosporangiales</taxon>
        <taxon>Thermomonosporaceae</taxon>
        <taxon>Actinomadura</taxon>
    </lineage>
</organism>
<keyword evidence="4" id="KW-1185">Reference proteome</keyword>
<dbReference type="AlphaFoldDB" id="A0A931DER9"/>
<comment type="caution">
    <text evidence="3">The sequence shown here is derived from an EMBL/GenBank/DDBJ whole genome shotgun (WGS) entry which is preliminary data.</text>
</comment>
<sequence>MKYMLLINSAAAAEAATGGKEEVCADSYGDWVAYDKSVKDAGILVDAHSLADLTTATTVRIGPAGERTITDGPFAETREILGGYYVIDVPDLDVALDWAARCPGARRGGSVVVRPVAEFED</sequence>
<evidence type="ECO:0000259" key="2">
    <source>
        <dbReference type="Pfam" id="PF03795"/>
    </source>
</evidence>
<evidence type="ECO:0000313" key="3">
    <source>
        <dbReference type="EMBL" id="MBG6089759.1"/>
    </source>
</evidence>
<gene>
    <name evidence="3" type="ORF">IW256_003872</name>
</gene>
<accession>A0A931DER9</accession>
<reference evidence="3" key="1">
    <citation type="submission" date="2020-11" db="EMBL/GenBank/DDBJ databases">
        <title>Sequencing the genomes of 1000 actinobacteria strains.</title>
        <authorList>
            <person name="Klenk H.-P."/>
        </authorList>
    </citation>
    <scope>NUCLEOTIDE SEQUENCE</scope>
    <source>
        <strain evidence="3">DSM 43175</strain>
    </source>
</reference>
<evidence type="ECO:0000313" key="4">
    <source>
        <dbReference type="Proteomes" id="UP000614047"/>
    </source>
</evidence>
<dbReference type="Pfam" id="PF03795">
    <property type="entry name" value="YCII"/>
    <property type="match status" value="1"/>
</dbReference>
<comment type="similarity">
    <text evidence="1">Belongs to the YciI family.</text>
</comment>
<dbReference type="Proteomes" id="UP000614047">
    <property type="component" value="Unassembled WGS sequence"/>
</dbReference>